<accession>A0A7X0G1X0</accession>
<evidence type="ECO:0000313" key="3">
    <source>
        <dbReference type="EMBL" id="MBB6397902.1"/>
    </source>
</evidence>
<dbReference type="InterPro" id="IPR047789">
    <property type="entry name" value="CU044_5270-like"/>
</dbReference>
<evidence type="ECO:0000256" key="1">
    <source>
        <dbReference type="SAM" id="MobiDB-lite"/>
    </source>
</evidence>
<dbReference type="Proteomes" id="UP000546324">
    <property type="component" value="Unassembled WGS sequence"/>
</dbReference>
<dbReference type="NCBIfam" id="NF038083">
    <property type="entry name" value="CU044_5270_fam"/>
    <property type="match status" value="1"/>
</dbReference>
<evidence type="ECO:0000313" key="4">
    <source>
        <dbReference type="Proteomes" id="UP000546324"/>
    </source>
</evidence>
<comment type="caution">
    <text evidence="3">The sequence shown here is derived from an EMBL/GenBank/DDBJ whole genome shotgun (WGS) entry which is preliminary data.</text>
</comment>
<feature type="transmembrane region" description="Helical" evidence="2">
    <location>
        <begin position="46"/>
        <end position="64"/>
    </location>
</feature>
<evidence type="ECO:0000256" key="2">
    <source>
        <dbReference type="SAM" id="Phobius"/>
    </source>
</evidence>
<sequence length="402" mass="43453">MDEIDALRQMRTGLAVEEAPELLARRIDWRPGGAPSRPRRRLRIQLVSVAATAAVAAGTVAAVVSTGDGDPAGKPRVENTIPLNGNVLLVAAANAAKAPAGKYWHIKTVMGEIYAVGKSAEDHYKVDSRQAMEMWTDRTGLSRGTHFDLQGLPVTPQDKQKWQAAGSPSWVHAPNPEGGGGQVNLDMSPKTGRGAPWPPYVERFYGMTPGQIAALPTEPEALKKVLLGLKGHWHAVSTDGEKKEPIRALRGQERIRALSDVAGELLSTQPAPPKVRAAVFRMLSEMPGVKPEGRTTDPLGRVGTVVSLPLKTTTPLGLFTAPKQLGTYRRQFIVDPATGSLLAVRDLVAKPPRGSRELPPGDNGRPRALRARDMPDRFHKPGEVAAYRAFEIAEWTDAQPPR</sequence>
<keyword evidence="2" id="KW-1133">Transmembrane helix</keyword>
<proteinExistence type="predicted"/>
<dbReference type="RefSeq" id="WP_185028490.1">
    <property type="nucleotide sequence ID" value="NZ_JACHMQ010000001.1"/>
</dbReference>
<protein>
    <recommendedName>
        <fullName evidence="5">CU044_5270 family protein</fullName>
    </recommendedName>
</protein>
<evidence type="ECO:0008006" key="5">
    <source>
        <dbReference type="Google" id="ProtNLM"/>
    </source>
</evidence>
<keyword evidence="4" id="KW-1185">Reference proteome</keyword>
<organism evidence="3 4">
    <name type="scientific">Actinomadura coerulea</name>
    <dbReference type="NCBI Taxonomy" id="46159"/>
    <lineage>
        <taxon>Bacteria</taxon>
        <taxon>Bacillati</taxon>
        <taxon>Actinomycetota</taxon>
        <taxon>Actinomycetes</taxon>
        <taxon>Streptosporangiales</taxon>
        <taxon>Thermomonosporaceae</taxon>
        <taxon>Actinomadura</taxon>
    </lineage>
</organism>
<keyword evidence="2" id="KW-0472">Membrane</keyword>
<gene>
    <name evidence="3" type="ORF">BKA00_004816</name>
</gene>
<reference evidence="3 4" key="1">
    <citation type="submission" date="2020-08" db="EMBL/GenBank/DDBJ databases">
        <title>Sequencing the genomes of 1000 actinobacteria strains.</title>
        <authorList>
            <person name="Klenk H.-P."/>
        </authorList>
    </citation>
    <scope>NUCLEOTIDE SEQUENCE [LARGE SCALE GENOMIC DNA]</scope>
    <source>
        <strain evidence="3 4">DSM 43675</strain>
    </source>
</reference>
<feature type="region of interest" description="Disordered" evidence="1">
    <location>
        <begin position="351"/>
        <end position="377"/>
    </location>
</feature>
<name>A0A7X0G1X0_9ACTN</name>
<dbReference type="EMBL" id="JACHMQ010000001">
    <property type="protein sequence ID" value="MBB6397902.1"/>
    <property type="molecule type" value="Genomic_DNA"/>
</dbReference>
<keyword evidence="2" id="KW-0812">Transmembrane</keyword>
<dbReference type="AlphaFoldDB" id="A0A7X0G1X0"/>